<organism evidence="2 3">
    <name type="scientific">Candidatus Micrarchaeum acidiphilum ARMAN-2</name>
    <dbReference type="NCBI Taxonomy" id="425595"/>
    <lineage>
        <taxon>Archaea</taxon>
        <taxon>Candidatus Micrarchaeota</taxon>
        <taxon>Candidatus Micrarchaeia</taxon>
        <taxon>Candidatus Micrarchaeales</taxon>
        <taxon>Candidatus Micrarchaeaceae</taxon>
        <taxon>Candidatus Micrarchaeum</taxon>
    </lineage>
</organism>
<evidence type="ECO:0000313" key="2">
    <source>
        <dbReference type="EMBL" id="EET89846.1"/>
    </source>
</evidence>
<dbReference type="Proteomes" id="UP000332487">
    <property type="component" value="Unassembled WGS sequence"/>
</dbReference>
<dbReference type="InterPro" id="IPR014729">
    <property type="entry name" value="Rossmann-like_a/b/a_fold"/>
</dbReference>
<dbReference type="NCBIfam" id="TIGR00289">
    <property type="entry name" value="TIGR00289 family protein"/>
    <property type="match status" value="1"/>
</dbReference>
<dbReference type="AlphaFoldDB" id="C7DIS2"/>
<gene>
    <name evidence="2" type="ORF">UNLARM2_0960</name>
</gene>
<dbReference type="CDD" id="cd01994">
    <property type="entry name" value="AANH_PF0828-like"/>
    <property type="match status" value="1"/>
</dbReference>
<reference evidence="2 3" key="2">
    <citation type="journal article" date="2010" name="Proc. Natl. Acad. Sci. U.S.A.">
        <title>Enigmatic, ultrasmall, uncultivated Archaea.</title>
        <authorList>
            <person name="Baker B.J."/>
            <person name="Comolli L.R."/>
            <person name="Dick G.J."/>
            <person name="Hauser L.J."/>
            <person name="Hyatt D."/>
            <person name="Dill B.D."/>
            <person name="Land M.L."/>
            <person name="Verberkmoes N.C."/>
            <person name="Hettich R.L."/>
            <person name="Banfield J.F."/>
        </authorList>
    </citation>
    <scope>NUCLEOTIDE SEQUENCE [LARGE SCALE GENOMIC DNA]</scope>
    <source>
        <strain evidence="2">ARMAN-2</strain>
    </source>
</reference>
<name>C7DIS2_MICA2</name>
<dbReference type="NCBIfam" id="TIGR00290">
    <property type="entry name" value="MJ0570_dom"/>
    <property type="match status" value="1"/>
</dbReference>
<dbReference type="PIRSF" id="PIRSF039123">
    <property type="entry name" value="Diphthamide_synthase"/>
    <property type="match status" value="1"/>
</dbReference>
<proteinExistence type="predicted"/>
<feature type="domain" description="Diphthamide synthase" evidence="1">
    <location>
        <begin position="13"/>
        <end position="228"/>
    </location>
</feature>
<evidence type="ECO:0000259" key="1">
    <source>
        <dbReference type="Pfam" id="PF01902"/>
    </source>
</evidence>
<protein>
    <submittedName>
        <fullName evidence="2">ATP binding protein</fullName>
    </submittedName>
</protein>
<dbReference type="EMBL" id="GG697241">
    <property type="protein sequence ID" value="EET89846.1"/>
    <property type="molecule type" value="Genomic_DNA"/>
</dbReference>
<dbReference type="Pfam" id="PF01902">
    <property type="entry name" value="Diphthami_syn_2"/>
    <property type="match status" value="1"/>
</dbReference>
<dbReference type="InterPro" id="IPR002761">
    <property type="entry name" value="Diphthami_syn_dom"/>
</dbReference>
<dbReference type="PANTHER" id="PTHR12196">
    <property type="entry name" value="DOMAIN OF UNKNOWN FUNCTION 71 DUF71 -CONTAINING PROTEIN"/>
    <property type="match status" value="1"/>
</dbReference>
<dbReference type="PANTHER" id="PTHR12196:SF2">
    <property type="entry name" value="DIPHTHINE--AMMONIA LIGASE"/>
    <property type="match status" value="1"/>
</dbReference>
<sequence length="242" mass="26956">MPVQQRKKGGQTIACLYSGGKDSTLAIHRMHELGKDVDLLITLKPENPDSYMFHRPNIEFTTMQAKALGIRQELVATKGEKEAELADLEEALRANGVSGVVTGALASRYQKDRVDRICERLKIEHYAPLWGINPLSELKEISQKFEAIITKVAAYGMDYSFLGARIDESTISKLESLNRKYGINISFEGGEAESFVLNAPLFRSRISIVSASKEWHNDSGTYLIKEAKLVPKKGINNIDAQI</sequence>
<dbReference type="Gene3D" id="3.90.1490.10">
    <property type="entry name" value="putative n-type atp pyrophosphatase, domain 2"/>
    <property type="match status" value="1"/>
</dbReference>
<dbReference type="NCBIfam" id="TIGR03679">
    <property type="entry name" value="arCOG00187"/>
    <property type="match status" value="1"/>
</dbReference>
<reference evidence="2 3" key="1">
    <citation type="journal article" date="2009" name="Genome Biol.">
        <title>Community-wide analysis of microbial genome sequence signatures.</title>
        <authorList>
            <person name="Dick G.J."/>
            <person name="Andersson A.F."/>
            <person name="Baker B.J."/>
            <person name="Simmons S.L."/>
            <person name="Thomas B.C."/>
            <person name="Yelton A.P."/>
            <person name="Banfield J.F."/>
        </authorList>
    </citation>
    <scope>NUCLEOTIDE SEQUENCE [LARGE SCALE GENOMIC DNA]</scope>
    <source>
        <strain evidence="2">ARMAN-2</strain>
    </source>
</reference>
<evidence type="ECO:0000313" key="3">
    <source>
        <dbReference type="Proteomes" id="UP000332487"/>
    </source>
</evidence>
<dbReference type="InterPro" id="IPR005237">
    <property type="entry name" value="MJ0570"/>
</dbReference>
<dbReference type="Gene3D" id="3.40.50.620">
    <property type="entry name" value="HUPs"/>
    <property type="match status" value="1"/>
</dbReference>
<dbReference type="GO" id="GO:0017178">
    <property type="term" value="F:diphthine-ammonia ligase activity"/>
    <property type="evidence" value="ECO:0007669"/>
    <property type="project" value="TreeGrafter"/>
</dbReference>
<accession>C7DIS2</accession>
<dbReference type="InterPro" id="IPR022427">
    <property type="entry name" value="MJ0570_ATP-bd"/>
</dbReference>
<dbReference type="SUPFAM" id="SSF52402">
    <property type="entry name" value="Adenine nucleotide alpha hydrolases-like"/>
    <property type="match status" value="1"/>
</dbReference>
<keyword evidence="3" id="KW-1185">Reference proteome</keyword>
<dbReference type="InterPro" id="IPR030662">
    <property type="entry name" value="DPH6/MJ0570"/>
</dbReference>
<dbReference type="GO" id="GO:0017183">
    <property type="term" value="P:protein histidyl modification to diphthamide"/>
    <property type="evidence" value="ECO:0007669"/>
    <property type="project" value="TreeGrafter"/>
</dbReference>